<organism evidence="1 2">
    <name type="scientific">Streptomyces roseicoloratus</name>
    <dbReference type="NCBI Taxonomy" id="2508722"/>
    <lineage>
        <taxon>Bacteria</taxon>
        <taxon>Bacillati</taxon>
        <taxon>Actinomycetota</taxon>
        <taxon>Actinomycetes</taxon>
        <taxon>Kitasatosporales</taxon>
        <taxon>Streptomycetaceae</taxon>
        <taxon>Streptomyces</taxon>
    </lineage>
</organism>
<dbReference type="RefSeq" id="WP_309549209.1">
    <property type="nucleotide sequence ID" value="NZ_CP133762.1"/>
</dbReference>
<sequence length="43" mass="4550">MRDPVAALLLALAAVSTGLHAGFPRIFRTGVMPAWPASRTRSS</sequence>
<evidence type="ECO:0000313" key="1">
    <source>
        <dbReference type="EMBL" id="WMX46940.1"/>
    </source>
</evidence>
<gene>
    <name evidence="1" type="ORF">RGF97_21900</name>
</gene>
<reference evidence="1 2" key="1">
    <citation type="submission" date="2023-09" db="EMBL/GenBank/DDBJ databases">
        <title>Complete genome of Streptomyces roseicoloratus T14.</title>
        <authorList>
            <person name="Bashizi T."/>
            <person name="Kim M.-J."/>
            <person name="Lee G."/>
            <person name="Tagele S.B."/>
            <person name="Shin J.-H."/>
        </authorList>
    </citation>
    <scope>NUCLEOTIDE SEQUENCE [LARGE SCALE GENOMIC DNA]</scope>
    <source>
        <strain evidence="1 2">T14</strain>
    </source>
</reference>
<dbReference type="EMBL" id="CP133762">
    <property type="protein sequence ID" value="WMX46940.1"/>
    <property type="molecule type" value="Genomic_DNA"/>
</dbReference>
<proteinExistence type="predicted"/>
<protein>
    <submittedName>
        <fullName evidence="1">Uncharacterized protein</fullName>
    </submittedName>
</protein>
<accession>A0ABY9RY40</accession>
<dbReference type="Proteomes" id="UP001250858">
    <property type="component" value="Chromosome"/>
</dbReference>
<keyword evidence="2" id="KW-1185">Reference proteome</keyword>
<name>A0ABY9RY40_9ACTN</name>
<evidence type="ECO:0000313" key="2">
    <source>
        <dbReference type="Proteomes" id="UP001250858"/>
    </source>
</evidence>